<sequence length="143" mass="16672">MHLQSPKGVERGRQPPARSILHSAWIRFYPLLTPPSFLPPHVFVLNIHLLAHLWQRQLAAQVFSVFIRTPTRNLSMYKGTKHTSSLYIRGEKKKQKQKNKNKHAAFATKITRSSLYIQHTALTPWLHLQWHLDSCKRSSLNSF</sequence>
<gene>
    <name evidence="1" type="ORF">E3U43_010679</name>
</gene>
<reference evidence="1" key="1">
    <citation type="submission" date="2018-11" db="EMBL/GenBank/DDBJ databases">
        <title>The sequence and de novo assembly of Larimichthys crocea genome using PacBio and Hi-C technologies.</title>
        <authorList>
            <person name="Xu P."/>
            <person name="Chen B."/>
            <person name="Zhou Z."/>
            <person name="Ke Q."/>
            <person name="Wu Y."/>
            <person name="Bai H."/>
            <person name="Pu F."/>
        </authorList>
    </citation>
    <scope>NUCLEOTIDE SEQUENCE</scope>
    <source>
        <tissue evidence="1">Muscle</tissue>
    </source>
</reference>
<evidence type="ECO:0000313" key="2">
    <source>
        <dbReference type="Proteomes" id="UP000793456"/>
    </source>
</evidence>
<accession>A0ACD3RIA7</accession>
<dbReference type="Proteomes" id="UP000793456">
    <property type="component" value="Chromosome VI"/>
</dbReference>
<dbReference type="EMBL" id="CM011679">
    <property type="protein sequence ID" value="TMS18353.1"/>
    <property type="molecule type" value="Genomic_DNA"/>
</dbReference>
<name>A0ACD3RIA7_LARCR</name>
<protein>
    <submittedName>
        <fullName evidence="1">Uncharacterized protein</fullName>
    </submittedName>
</protein>
<keyword evidence="2" id="KW-1185">Reference proteome</keyword>
<proteinExistence type="predicted"/>
<comment type="caution">
    <text evidence="1">The sequence shown here is derived from an EMBL/GenBank/DDBJ whole genome shotgun (WGS) entry which is preliminary data.</text>
</comment>
<organism evidence="1 2">
    <name type="scientific">Larimichthys crocea</name>
    <name type="common">Large yellow croaker</name>
    <name type="synonym">Pseudosciaena crocea</name>
    <dbReference type="NCBI Taxonomy" id="215358"/>
    <lineage>
        <taxon>Eukaryota</taxon>
        <taxon>Metazoa</taxon>
        <taxon>Chordata</taxon>
        <taxon>Craniata</taxon>
        <taxon>Vertebrata</taxon>
        <taxon>Euteleostomi</taxon>
        <taxon>Actinopterygii</taxon>
        <taxon>Neopterygii</taxon>
        <taxon>Teleostei</taxon>
        <taxon>Neoteleostei</taxon>
        <taxon>Acanthomorphata</taxon>
        <taxon>Eupercaria</taxon>
        <taxon>Sciaenidae</taxon>
        <taxon>Larimichthys</taxon>
    </lineage>
</organism>
<evidence type="ECO:0000313" key="1">
    <source>
        <dbReference type="EMBL" id="TMS18353.1"/>
    </source>
</evidence>